<dbReference type="GO" id="GO:0008195">
    <property type="term" value="F:phosphatidate phosphatase activity"/>
    <property type="evidence" value="ECO:0007669"/>
    <property type="project" value="TreeGrafter"/>
</dbReference>
<proteinExistence type="predicted"/>
<dbReference type="Pfam" id="PF08235">
    <property type="entry name" value="LNS2"/>
    <property type="match status" value="1"/>
</dbReference>
<dbReference type="AlphaFoldDB" id="A0A9K3PGZ9"/>
<reference evidence="3" key="1">
    <citation type="journal article" date="2021" name="Sci. Rep.">
        <title>Diploid genomic architecture of Nitzschia inconspicua, an elite biomass production diatom.</title>
        <authorList>
            <person name="Oliver A."/>
            <person name="Podell S."/>
            <person name="Pinowska A."/>
            <person name="Traller J.C."/>
            <person name="Smith S.R."/>
            <person name="McClure R."/>
            <person name="Beliaev A."/>
            <person name="Bohutskyi P."/>
            <person name="Hill E.A."/>
            <person name="Rabines A."/>
            <person name="Zheng H."/>
            <person name="Allen L.Z."/>
            <person name="Kuo A."/>
            <person name="Grigoriev I.V."/>
            <person name="Allen A.E."/>
            <person name="Hazlebeck D."/>
            <person name="Allen E.E."/>
        </authorList>
    </citation>
    <scope>NUCLEOTIDE SEQUENCE</scope>
    <source>
        <strain evidence="3">Hildebrandi</strain>
    </source>
</reference>
<feature type="domain" description="LNS2/PITP" evidence="2">
    <location>
        <begin position="267"/>
        <end position="432"/>
    </location>
</feature>
<feature type="compositionally biased region" description="Low complexity" evidence="1">
    <location>
        <begin position="200"/>
        <end position="210"/>
    </location>
</feature>
<dbReference type="OrthoDB" id="4567at2759"/>
<protein>
    <submittedName>
        <fullName evidence="3">LNS2 lipin/Ned1/Smp2 domain containing protein</fullName>
    </submittedName>
</protein>
<dbReference type="Proteomes" id="UP000693970">
    <property type="component" value="Unassembled WGS sequence"/>
</dbReference>
<comment type="caution">
    <text evidence="3">The sequence shown here is derived from an EMBL/GenBank/DDBJ whole genome shotgun (WGS) entry which is preliminary data.</text>
</comment>
<organism evidence="3 4">
    <name type="scientific">Nitzschia inconspicua</name>
    <dbReference type="NCBI Taxonomy" id="303405"/>
    <lineage>
        <taxon>Eukaryota</taxon>
        <taxon>Sar</taxon>
        <taxon>Stramenopiles</taxon>
        <taxon>Ochrophyta</taxon>
        <taxon>Bacillariophyta</taxon>
        <taxon>Bacillariophyceae</taxon>
        <taxon>Bacillariophycidae</taxon>
        <taxon>Bacillariales</taxon>
        <taxon>Bacillariaceae</taxon>
        <taxon>Nitzschia</taxon>
    </lineage>
</organism>
<evidence type="ECO:0000313" key="4">
    <source>
        <dbReference type="Proteomes" id="UP000693970"/>
    </source>
</evidence>
<feature type="region of interest" description="Disordered" evidence="1">
    <location>
        <begin position="1"/>
        <end position="26"/>
    </location>
</feature>
<evidence type="ECO:0000259" key="2">
    <source>
        <dbReference type="SMART" id="SM00775"/>
    </source>
</evidence>
<evidence type="ECO:0000313" key="3">
    <source>
        <dbReference type="EMBL" id="KAG7347023.1"/>
    </source>
</evidence>
<dbReference type="EMBL" id="JAGRRH010000021">
    <property type="protein sequence ID" value="KAG7347023.1"/>
    <property type="molecule type" value="Genomic_DNA"/>
</dbReference>
<keyword evidence="4" id="KW-1185">Reference proteome</keyword>
<feature type="region of interest" description="Disordered" evidence="1">
    <location>
        <begin position="193"/>
        <end position="217"/>
    </location>
</feature>
<gene>
    <name evidence="3" type="ORF">IV203_006092</name>
</gene>
<name>A0A9K3PGZ9_9STRA</name>
<dbReference type="InterPro" id="IPR026058">
    <property type="entry name" value="LIPIN"/>
</dbReference>
<dbReference type="SMART" id="SM00775">
    <property type="entry name" value="LNS2"/>
    <property type="match status" value="1"/>
</dbReference>
<sequence>MSLSVSDRRTVAESHPRNGGMFNSSSSASIRRYSYETSERSSSSSFLGTGFLCCGPCFEGSLYYAGIDVGSYSNNNTRNLLQGDAFDIVIVEGQDGNFYQNSDFLVSFTSNRKYDNHQIVMEIEKADDTGDDKTNRNSNDVSTAWFPIVRAGSAEFRGTGMDESENDSTAHEFDARRFWGCCHLESGNAKPAKLSSLNETDTTTTRTASTCRDGSSASNGAIDDATNKLKPFLRPGRNPIRYLLLDELTVVGVAEANIFLWKYDDTLVVSDIDGTITKSNARGAIDTIVTTKYQHVHHSICNLLYRLTTQPKTHIVYITSRPLSLATSTRKFLDRVRQKEARLPEGPILGFGGKFSQLLVMELVSKTTHHFKSETLWKQIVQPFRRATNEANYELFFAGFGNTVMDMQAYHAVGMDLNRIFKINKRSEIVTFDKRSEYPLHAIEMSQLMIDNSTNNKDTFSLKFPSQKWLKDRMGTVYSGYADPRLHAHLFDHGKHRTAEEERDVILQPRG</sequence>
<dbReference type="PANTHER" id="PTHR12181:SF12">
    <property type="entry name" value="PHOSPHATIDATE PHOSPHATASE"/>
    <property type="match status" value="1"/>
</dbReference>
<dbReference type="PANTHER" id="PTHR12181">
    <property type="entry name" value="LIPIN"/>
    <property type="match status" value="1"/>
</dbReference>
<feature type="compositionally biased region" description="Basic and acidic residues" evidence="1">
    <location>
        <begin position="1"/>
        <end position="16"/>
    </location>
</feature>
<evidence type="ECO:0000256" key="1">
    <source>
        <dbReference type="SAM" id="MobiDB-lite"/>
    </source>
</evidence>
<dbReference type="InterPro" id="IPR031315">
    <property type="entry name" value="LNS2/PITP"/>
</dbReference>
<dbReference type="InterPro" id="IPR013209">
    <property type="entry name" value="LNS2"/>
</dbReference>
<accession>A0A9K3PGZ9</accession>
<reference evidence="3" key="2">
    <citation type="submission" date="2021-04" db="EMBL/GenBank/DDBJ databases">
        <authorList>
            <person name="Podell S."/>
        </authorList>
    </citation>
    <scope>NUCLEOTIDE SEQUENCE</scope>
    <source>
        <strain evidence="3">Hildebrandi</strain>
    </source>
</reference>